<dbReference type="HOGENOM" id="CLU_050727_0_0_1"/>
<dbReference type="AlphaFoldDB" id="A0A061HAK0"/>
<organism evidence="2 3">
    <name type="scientific">Pseudozyma flocculosa PF-1</name>
    <dbReference type="NCBI Taxonomy" id="1277687"/>
    <lineage>
        <taxon>Eukaryota</taxon>
        <taxon>Fungi</taxon>
        <taxon>Dikarya</taxon>
        <taxon>Basidiomycota</taxon>
        <taxon>Ustilaginomycotina</taxon>
        <taxon>Ustilaginomycetes</taxon>
        <taxon>Ustilaginales</taxon>
        <taxon>Ustilaginaceae</taxon>
        <taxon>Pseudozyma</taxon>
    </lineage>
</organism>
<feature type="compositionally biased region" description="Low complexity" evidence="1">
    <location>
        <begin position="15"/>
        <end position="45"/>
    </location>
</feature>
<dbReference type="OrthoDB" id="2527463at2759"/>
<dbReference type="Proteomes" id="UP000053664">
    <property type="component" value="Unassembled WGS sequence"/>
</dbReference>
<dbReference type="GeneID" id="19316728"/>
<feature type="region of interest" description="Disordered" evidence="1">
    <location>
        <begin position="123"/>
        <end position="150"/>
    </location>
</feature>
<feature type="region of interest" description="Disordered" evidence="1">
    <location>
        <begin position="1"/>
        <end position="62"/>
    </location>
</feature>
<sequence>MADQSQPKGKAKAPSDVGASDAAATGSSSPSQHAANTSSTAAPAAERNDAGRPEGGSAGGSLASSVIASMRSSMAGNQIGSLLASASGGKGDFASFRQNGQAAGQPLSKDELRSAMMADLAGGSAAAGGSATGATFRSSPASQAPSGASHRYDAFALPPTIPRGDAAGGAPVAPSPHQDVGMYSPDRIGPYTSSSELDRALHAQVRAMEALNVGARMTLDGAWQDAEQSARNLTDDQRDLALDPEWNQRWASGVGGVDFPPLQARAQRQQTDAQAGSQMTSSSDFMDLLAADEAQESLEGASAAEFARPAWDRTSDATLASLPTQWRPPSPSLPAHLCVTREQFEMHRAISAAQTDAEHALRQGEGIAPRADDREAREGVYAPTAEEALRSIWEGRGGAVEKSVPESGGARVGQDGDEWSVQRGRRAVQRIVEWLPNSSYVDDVYGLPPTLAETMRKAVADASPEEAPAGNEEARKKAIQRLEALWGHLSNTRPSSTAQAGAVETAAPAPKSAGGADWMEAWLKAQGS</sequence>
<reference evidence="2 3" key="1">
    <citation type="journal article" date="2013" name="Plant Cell">
        <title>The transition from a phytopathogenic smut ancestor to an anamorphic biocontrol agent deciphered by comparative whole-genome analysis.</title>
        <authorList>
            <person name="Lefebvre F."/>
            <person name="Joly D.L."/>
            <person name="Labbe C."/>
            <person name="Teichmann B."/>
            <person name="Linning R."/>
            <person name="Belzile F."/>
            <person name="Bakkeren G."/>
            <person name="Belanger R.R."/>
        </authorList>
    </citation>
    <scope>NUCLEOTIDE SEQUENCE [LARGE SCALE GENOMIC DNA]</scope>
    <source>
        <strain evidence="2 3">PF-1</strain>
    </source>
</reference>
<proteinExistence type="predicted"/>
<evidence type="ECO:0000256" key="1">
    <source>
        <dbReference type="SAM" id="MobiDB-lite"/>
    </source>
</evidence>
<accession>A0A061HAK0</accession>
<gene>
    <name evidence="2" type="ORF">PFL1_02609</name>
</gene>
<evidence type="ECO:0000313" key="3">
    <source>
        <dbReference type="Proteomes" id="UP000053664"/>
    </source>
</evidence>
<feature type="compositionally biased region" description="Low complexity" evidence="1">
    <location>
        <begin position="123"/>
        <end position="149"/>
    </location>
</feature>
<evidence type="ECO:0000313" key="2">
    <source>
        <dbReference type="EMBL" id="EPQ29937.1"/>
    </source>
</evidence>
<dbReference type="KEGG" id="pfp:PFL1_02609"/>
<feature type="region of interest" description="Disordered" evidence="1">
    <location>
        <begin position="82"/>
        <end position="107"/>
    </location>
</feature>
<dbReference type="eggNOG" id="ENOG502T1Y6">
    <property type="taxonomic scope" value="Eukaryota"/>
</dbReference>
<feature type="compositionally biased region" description="Polar residues" evidence="1">
    <location>
        <begin position="490"/>
        <end position="499"/>
    </location>
</feature>
<protein>
    <submittedName>
        <fullName evidence="2">Uncharacterized protein</fullName>
    </submittedName>
</protein>
<feature type="region of interest" description="Disordered" evidence="1">
    <location>
        <begin position="490"/>
        <end position="517"/>
    </location>
</feature>
<dbReference type="EMBL" id="KE361629">
    <property type="protein sequence ID" value="EPQ29937.1"/>
    <property type="molecule type" value="Genomic_DNA"/>
</dbReference>
<name>A0A061HAK0_9BASI</name>
<dbReference type="RefSeq" id="XP_007878316.1">
    <property type="nucleotide sequence ID" value="XM_007880125.1"/>
</dbReference>